<feature type="region of interest" description="Disordered" evidence="1">
    <location>
        <begin position="484"/>
        <end position="520"/>
    </location>
</feature>
<feature type="region of interest" description="Disordered" evidence="1">
    <location>
        <begin position="1"/>
        <end position="20"/>
    </location>
</feature>
<dbReference type="Proteomes" id="UP000664132">
    <property type="component" value="Unassembled WGS sequence"/>
</dbReference>
<keyword evidence="4" id="KW-1185">Reference proteome</keyword>
<dbReference type="PROSITE" id="PS50181">
    <property type="entry name" value="FBOX"/>
    <property type="match status" value="1"/>
</dbReference>
<reference evidence="3" key="1">
    <citation type="submission" date="2021-02" db="EMBL/GenBank/DDBJ databases">
        <title>Genome sequence Cadophora malorum strain M34.</title>
        <authorList>
            <person name="Stefanovic E."/>
            <person name="Vu D."/>
            <person name="Scully C."/>
            <person name="Dijksterhuis J."/>
            <person name="Roader J."/>
            <person name="Houbraken J."/>
        </authorList>
    </citation>
    <scope>NUCLEOTIDE SEQUENCE</scope>
    <source>
        <strain evidence="3">M34</strain>
    </source>
</reference>
<accession>A0A8H7T6U8</accession>
<name>A0A8H7T6U8_9HELO</name>
<feature type="compositionally biased region" description="Acidic residues" evidence="1">
    <location>
        <begin position="504"/>
        <end position="520"/>
    </location>
</feature>
<gene>
    <name evidence="3" type="ORF">IFR04_012664</name>
</gene>
<protein>
    <recommendedName>
        <fullName evidence="2">F-box domain-containing protein</fullName>
    </recommendedName>
</protein>
<proteinExistence type="predicted"/>
<evidence type="ECO:0000256" key="1">
    <source>
        <dbReference type="SAM" id="MobiDB-lite"/>
    </source>
</evidence>
<feature type="domain" description="F-box" evidence="2">
    <location>
        <begin position="27"/>
        <end position="76"/>
    </location>
</feature>
<evidence type="ECO:0000259" key="2">
    <source>
        <dbReference type="PROSITE" id="PS50181"/>
    </source>
</evidence>
<dbReference type="AlphaFoldDB" id="A0A8H7T6U8"/>
<dbReference type="InterPro" id="IPR001810">
    <property type="entry name" value="F-box_dom"/>
</dbReference>
<dbReference type="OrthoDB" id="5279008at2759"/>
<organism evidence="3 4">
    <name type="scientific">Cadophora malorum</name>
    <dbReference type="NCBI Taxonomy" id="108018"/>
    <lineage>
        <taxon>Eukaryota</taxon>
        <taxon>Fungi</taxon>
        <taxon>Dikarya</taxon>
        <taxon>Ascomycota</taxon>
        <taxon>Pezizomycotina</taxon>
        <taxon>Leotiomycetes</taxon>
        <taxon>Helotiales</taxon>
        <taxon>Ploettnerulaceae</taxon>
        <taxon>Cadophora</taxon>
    </lineage>
</organism>
<evidence type="ECO:0000313" key="3">
    <source>
        <dbReference type="EMBL" id="KAG4414217.1"/>
    </source>
</evidence>
<dbReference type="EMBL" id="JAFJYH010000276">
    <property type="protein sequence ID" value="KAG4414217.1"/>
    <property type="molecule type" value="Genomic_DNA"/>
</dbReference>
<sequence length="520" mass="59028">MDVDTIPVRPANGDTVDSLGGKIAPQSSPLAAVPIEVLLQINRHLTTPEYGNLRLTCKHIEDQLLLAFAKEFFKKRQFMFTEFSLQAFIDISKSRFGSNLKHVIFGLEQPSTSIPLGPPPTFQATHPPDLAQKNRLTMDWFNHSSFLDTGRNVEMLAEAFSALPSLETIGMRDFNSRSRFRDAPHTAWNSYGSRTYVKETGNGMLSVYNRVNFGVGAAADHQMFVYRVFRDILLGAGRASLSLKHFEVILRNCTLSDRAFIIPDYLEHTISPVLANLRTIFLDLNSDDPHIHVEKDKSMTPCPSYFLMKFLSRTVRLEHLRLNFRSYGDTEAILSWLSRSPPDLSNLAAATSPWAEPSPVELKNLKQIDIGMITVEPKVILALIRKHQTALRVISLHKVSFVHKAGVPADERINLWAKFFKDLSRLDLKLDCINMSFLRQEQPYRQHIRHVSFKETTDKHTKRWAGTDTQSGLRDFEALVSIENLDKDSEVASSDGSEDHSEDSMDSQDHEDEDEEDEEQ</sequence>
<comment type="caution">
    <text evidence="3">The sequence shown here is derived from an EMBL/GenBank/DDBJ whole genome shotgun (WGS) entry which is preliminary data.</text>
</comment>
<evidence type="ECO:0000313" key="4">
    <source>
        <dbReference type="Proteomes" id="UP000664132"/>
    </source>
</evidence>